<evidence type="ECO:0000313" key="3">
    <source>
        <dbReference type="Proteomes" id="UP001153387"/>
    </source>
</evidence>
<dbReference type="EMBL" id="JAPDHZ010000006">
    <property type="protein sequence ID" value="MDG0794307.1"/>
    <property type="molecule type" value="Genomic_DNA"/>
</dbReference>
<name>A0A9X4KLB5_9BACL</name>
<evidence type="ECO:0000256" key="1">
    <source>
        <dbReference type="SAM" id="SignalP"/>
    </source>
</evidence>
<keyword evidence="3" id="KW-1185">Reference proteome</keyword>
<dbReference type="AlphaFoldDB" id="A0A9X4KLB5"/>
<proteinExistence type="predicted"/>
<feature type="signal peptide" evidence="1">
    <location>
        <begin position="1"/>
        <end position="33"/>
    </location>
</feature>
<accession>A0A9X4KLB5</accession>
<sequence>MRYRRIRGSMLKAAMLAALLALPLSGCMTESAAGDQPVQASGAVNLIYYTIGNPDPDLKMVNDKINEVTSKKNRGHDYLYQSRLAGIQ</sequence>
<gene>
    <name evidence="2" type="ORF">OMP38_28325</name>
</gene>
<dbReference type="Proteomes" id="UP001153387">
    <property type="component" value="Unassembled WGS sequence"/>
</dbReference>
<reference evidence="2 3" key="1">
    <citation type="submission" date="2022-10" db="EMBL/GenBank/DDBJ databases">
        <title>Comparative genomic analysis of Cohnella hashimotonis sp. nov., isolated from the International Space Station.</title>
        <authorList>
            <person name="Simpson A."/>
            <person name="Venkateswaran K."/>
        </authorList>
    </citation>
    <scope>NUCLEOTIDE SEQUENCE [LARGE SCALE GENOMIC DNA]</scope>
    <source>
        <strain evidence="2 3">DSM 18997</strain>
    </source>
</reference>
<keyword evidence="1" id="KW-0732">Signal</keyword>
<dbReference type="RefSeq" id="WP_277568062.1">
    <property type="nucleotide sequence ID" value="NZ_JAPDHZ010000006.1"/>
</dbReference>
<feature type="chain" id="PRO_5040769280" evidence="1">
    <location>
        <begin position="34"/>
        <end position="88"/>
    </location>
</feature>
<evidence type="ECO:0000313" key="2">
    <source>
        <dbReference type="EMBL" id="MDG0794307.1"/>
    </source>
</evidence>
<protein>
    <submittedName>
        <fullName evidence="2">Uncharacterized protein</fullName>
    </submittedName>
</protein>
<organism evidence="2 3">
    <name type="scientific">Cohnella ginsengisoli</name>
    <dbReference type="NCBI Taxonomy" id="425004"/>
    <lineage>
        <taxon>Bacteria</taxon>
        <taxon>Bacillati</taxon>
        <taxon>Bacillota</taxon>
        <taxon>Bacilli</taxon>
        <taxon>Bacillales</taxon>
        <taxon>Paenibacillaceae</taxon>
        <taxon>Cohnella</taxon>
    </lineage>
</organism>
<comment type="caution">
    <text evidence="2">The sequence shown here is derived from an EMBL/GenBank/DDBJ whole genome shotgun (WGS) entry which is preliminary data.</text>
</comment>